<name>A0ABS3AN28_9PSED</name>
<dbReference type="EMBL" id="JADEVO010000051">
    <property type="protein sequence ID" value="MBN3968406.1"/>
    <property type="molecule type" value="Genomic_DNA"/>
</dbReference>
<dbReference type="RefSeq" id="WP_205893988.1">
    <property type="nucleotide sequence ID" value="NZ_JADEVO010000051.1"/>
</dbReference>
<dbReference type="InterPro" id="IPR008920">
    <property type="entry name" value="TF_FadR/GntR_C"/>
</dbReference>
<evidence type="ECO:0000256" key="3">
    <source>
        <dbReference type="ARBA" id="ARBA00023163"/>
    </source>
</evidence>
<comment type="caution">
    <text evidence="5">The sequence shown here is derived from an EMBL/GenBank/DDBJ whole genome shotgun (WGS) entry which is preliminary data.</text>
</comment>
<keyword evidence="1" id="KW-0805">Transcription regulation</keyword>
<evidence type="ECO:0000256" key="2">
    <source>
        <dbReference type="ARBA" id="ARBA00023125"/>
    </source>
</evidence>
<dbReference type="Proteomes" id="UP000772591">
    <property type="component" value="Unassembled WGS sequence"/>
</dbReference>
<evidence type="ECO:0000313" key="5">
    <source>
        <dbReference type="EMBL" id="MBN3968406.1"/>
    </source>
</evidence>
<keyword evidence="6" id="KW-1185">Reference proteome</keyword>
<reference evidence="5 6" key="1">
    <citation type="journal article" date="2021" name="Int. J. Syst. Evol. Microbiol.">
        <title>Pseudomonas piscium sp. nov., Pseudomonas pisciculturae sp. nov., Pseudomonas mucoides sp. nov. and Pseudomonas neuropathica sp. nov. isolated from rainbow trout.</title>
        <authorList>
            <person name="Duman M."/>
            <person name="Mulet M."/>
            <person name="Altun S."/>
            <person name="Saticioglu I.B."/>
            <person name="Gomila M."/>
            <person name="Lalucat J."/>
            <person name="Garcia-Valdes E."/>
        </authorList>
    </citation>
    <scope>NUCLEOTIDE SEQUENCE [LARGE SCALE GENOMIC DNA]</scope>
    <source>
        <strain evidence="5 6">LMG 28632</strain>
    </source>
</reference>
<dbReference type="Gene3D" id="1.20.120.530">
    <property type="entry name" value="GntR ligand-binding domain-like"/>
    <property type="match status" value="1"/>
</dbReference>
<dbReference type="PANTHER" id="PTHR43537:SF53">
    <property type="entry name" value="HTH-TYPE TRANSCRIPTIONAL REPRESSOR NANR"/>
    <property type="match status" value="1"/>
</dbReference>
<proteinExistence type="predicted"/>
<dbReference type="InterPro" id="IPR036390">
    <property type="entry name" value="WH_DNA-bd_sf"/>
</dbReference>
<accession>A0ABS3AN28</accession>
<keyword evidence="2" id="KW-0238">DNA-binding</keyword>
<evidence type="ECO:0000256" key="1">
    <source>
        <dbReference type="ARBA" id="ARBA00023015"/>
    </source>
</evidence>
<sequence>MNSFASPQNLGALPCALPLNDLYARVFDAILDQRINAGSRFTEDSLAQMFSARRSDIRGVLSGLSHQQIIILRPNHRPRVALLDREQIRQTLHARRLTETTLVQLACRNSGRQDFKRLHALLEQEHSCTEQAPAIRLSGEFHLLLAEMAGNAPLAHFLGSLVPLTSLAIAQADAHPANCCDWQAHQGILDAVECGNETMATTLLNRHLDQLEELLMNMPSMTGRNRAAG</sequence>
<feature type="domain" description="GntR C-terminal" evidence="4">
    <location>
        <begin position="90"/>
        <end position="210"/>
    </location>
</feature>
<dbReference type="Pfam" id="PF07729">
    <property type="entry name" value="FCD"/>
    <property type="match status" value="1"/>
</dbReference>
<evidence type="ECO:0000259" key="4">
    <source>
        <dbReference type="SMART" id="SM00895"/>
    </source>
</evidence>
<dbReference type="InterPro" id="IPR036388">
    <property type="entry name" value="WH-like_DNA-bd_sf"/>
</dbReference>
<dbReference type="InterPro" id="IPR011711">
    <property type="entry name" value="GntR_C"/>
</dbReference>
<dbReference type="SUPFAM" id="SSF46785">
    <property type="entry name" value="Winged helix' DNA-binding domain"/>
    <property type="match status" value="1"/>
</dbReference>
<evidence type="ECO:0000313" key="6">
    <source>
        <dbReference type="Proteomes" id="UP000772591"/>
    </source>
</evidence>
<organism evidence="5 6">
    <name type="scientific">Pseudomonas gregormendelii</name>
    <dbReference type="NCBI Taxonomy" id="1628277"/>
    <lineage>
        <taxon>Bacteria</taxon>
        <taxon>Pseudomonadati</taxon>
        <taxon>Pseudomonadota</taxon>
        <taxon>Gammaproteobacteria</taxon>
        <taxon>Pseudomonadales</taxon>
        <taxon>Pseudomonadaceae</taxon>
        <taxon>Pseudomonas</taxon>
    </lineage>
</organism>
<dbReference type="SMART" id="SM00895">
    <property type="entry name" value="FCD"/>
    <property type="match status" value="1"/>
</dbReference>
<dbReference type="Gene3D" id="1.10.10.10">
    <property type="entry name" value="Winged helix-like DNA-binding domain superfamily/Winged helix DNA-binding domain"/>
    <property type="match status" value="1"/>
</dbReference>
<protein>
    <submittedName>
        <fullName evidence="5">GntR family transcriptional regulator</fullName>
    </submittedName>
</protein>
<dbReference type="PANTHER" id="PTHR43537">
    <property type="entry name" value="TRANSCRIPTIONAL REGULATOR, GNTR FAMILY"/>
    <property type="match status" value="1"/>
</dbReference>
<dbReference type="SUPFAM" id="SSF48008">
    <property type="entry name" value="GntR ligand-binding domain-like"/>
    <property type="match status" value="1"/>
</dbReference>
<gene>
    <name evidence="5" type="ORF">IMW75_24430</name>
</gene>
<keyword evidence="3" id="KW-0804">Transcription</keyword>